<organism evidence="1 2">
    <name type="scientific">Cognatishimia activa</name>
    <dbReference type="NCBI Taxonomy" id="1715691"/>
    <lineage>
        <taxon>Bacteria</taxon>
        <taxon>Pseudomonadati</taxon>
        <taxon>Pseudomonadota</taxon>
        <taxon>Alphaproteobacteria</taxon>
        <taxon>Rhodobacterales</taxon>
        <taxon>Paracoccaceae</taxon>
        <taxon>Cognatishimia</taxon>
    </lineage>
</organism>
<protein>
    <submittedName>
        <fullName evidence="1">Uncharacterized protein</fullName>
    </submittedName>
</protein>
<gene>
    <name evidence="1" type="ORF">HZ995_04600</name>
</gene>
<accession>A0A975ERF2</accession>
<dbReference type="EMBL" id="CP060010">
    <property type="protein sequence ID" value="QTN36800.1"/>
    <property type="molecule type" value="Genomic_DNA"/>
</dbReference>
<dbReference type="RefSeq" id="WP_209357496.1">
    <property type="nucleotide sequence ID" value="NZ_CP060010.1"/>
</dbReference>
<reference evidence="1" key="1">
    <citation type="submission" date="2020-07" db="EMBL/GenBank/DDBJ databases">
        <title>Genome sequences of bacteria associated with the marine, planktonic diatom Thalassiosira profunda strain ECT2AJA-044.</title>
        <authorList>
            <person name="Gargas C.B."/>
            <person name="Roberts W.R."/>
            <person name="Alverson A.J."/>
        </authorList>
    </citation>
    <scope>NUCLEOTIDE SEQUENCE</scope>
    <source>
        <strain evidence="1">ECT2AJA-044</strain>
    </source>
</reference>
<dbReference type="KEGG" id="cact:HZ995_04600"/>
<evidence type="ECO:0000313" key="2">
    <source>
        <dbReference type="Proteomes" id="UP000665026"/>
    </source>
</evidence>
<evidence type="ECO:0000313" key="1">
    <source>
        <dbReference type="EMBL" id="QTN36800.1"/>
    </source>
</evidence>
<dbReference type="AlphaFoldDB" id="A0A975ERF2"/>
<name>A0A975ERF2_9RHOB</name>
<dbReference type="Proteomes" id="UP000665026">
    <property type="component" value="Chromosome"/>
</dbReference>
<proteinExistence type="predicted"/>
<sequence length="186" mass="21698">MEYFKETIDGSTGEVTNVSIGDWITITELGKRYDAGPRQTRAVLIEMGFMFVAIGEHRNKTSIMPWVEKKGWGRTIHPRNGFEFDVINEDAQRWIAQRWEKAQSSLNELPQDVQSASECLTFFVQRRDIPDDMDTRCKVKWLMDHYSFLMNVDIAKVVGVSKQRVSKIVAEFEDEMRTKKRMRLAK</sequence>